<comment type="caution">
    <text evidence="2">The sequence shown here is derived from an EMBL/GenBank/DDBJ whole genome shotgun (WGS) entry which is preliminary data.</text>
</comment>
<dbReference type="EMBL" id="NKCI01000067">
    <property type="protein sequence ID" value="RSL59247.1"/>
    <property type="molecule type" value="Genomic_DNA"/>
</dbReference>
<name>A0A428Q1Q4_9HYPO</name>
<accession>A0A428Q1Q4</accession>
<reference evidence="2 3" key="1">
    <citation type="submission" date="2017-06" db="EMBL/GenBank/DDBJ databases">
        <title>Comparative genomic analysis of Ambrosia Fusariam Clade fungi.</title>
        <authorList>
            <person name="Stajich J.E."/>
            <person name="Carrillo J."/>
            <person name="Kijimoto T."/>
            <person name="Eskalen A."/>
            <person name="O'Donnell K."/>
            <person name="Kasson M."/>
        </authorList>
    </citation>
    <scope>NUCLEOTIDE SEQUENCE [LARGE SCALE GENOMIC DNA]</scope>
    <source>
        <strain evidence="2 3">NRRL62584</strain>
    </source>
</reference>
<evidence type="ECO:0000313" key="3">
    <source>
        <dbReference type="Proteomes" id="UP000288168"/>
    </source>
</evidence>
<dbReference type="AlphaFoldDB" id="A0A428Q1Q4"/>
<sequence>MFPTWKKPTPKLSRGWVAPPWRRRWNTTKIYTGVPPRGSDGKTKFNIDGRGGLRLRKLYDDQDYEEEVGDLESGEESDSSMEDADKAQESEGSSNEDDEGDEEEGYRDSGEDDDKDGEFSNEKDDWCGVAGRRSSRSRG</sequence>
<proteinExistence type="predicted"/>
<gene>
    <name evidence="2" type="ORF">CEP54_007365</name>
</gene>
<organism evidence="2 3">
    <name type="scientific">Fusarium duplospermum</name>
    <dbReference type="NCBI Taxonomy" id="1325734"/>
    <lineage>
        <taxon>Eukaryota</taxon>
        <taxon>Fungi</taxon>
        <taxon>Dikarya</taxon>
        <taxon>Ascomycota</taxon>
        <taxon>Pezizomycotina</taxon>
        <taxon>Sordariomycetes</taxon>
        <taxon>Hypocreomycetidae</taxon>
        <taxon>Hypocreales</taxon>
        <taxon>Nectriaceae</taxon>
        <taxon>Fusarium</taxon>
        <taxon>Fusarium solani species complex</taxon>
    </lineage>
</organism>
<dbReference type="Proteomes" id="UP000288168">
    <property type="component" value="Unassembled WGS sequence"/>
</dbReference>
<feature type="region of interest" description="Disordered" evidence="1">
    <location>
        <begin position="28"/>
        <end position="139"/>
    </location>
</feature>
<protein>
    <submittedName>
        <fullName evidence="2">Uncharacterized protein</fullName>
    </submittedName>
</protein>
<evidence type="ECO:0000256" key="1">
    <source>
        <dbReference type="SAM" id="MobiDB-lite"/>
    </source>
</evidence>
<keyword evidence="3" id="KW-1185">Reference proteome</keyword>
<feature type="compositionally biased region" description="Acidic residues" evidence="1">
    <location>
        <begin position="61"/>
        <end position="82"/>
    </location>
</feature>
<evidence type="ECO:0000313" key="2">
    <source>
        <dbReference type="EMBL" id="RSL59247.1"/>
    </source>
</evidence>
<feature type="compositionally biased region" description="Acidic residues" evidence="1">
    <location>
        <begin position="94"/>
        <end position="116"/>
    </location>
</feature>
<feature type="compositionally biased region" description="Basic and acidic residues" evidence="1">
    <location>
        <begin position="117"/>
        <end position="126"/>
    </location>
</feature>